<organism evidence="2 3">
    <name type="scientific">Tanacetum coccineum</name>
    <dbReference type="NCBI Taxonomy" id="301880"/>
    <lineage>
        <taxon>Eukaryota</taxon>
        <taxon>Viridiplantae</taxon>
        <taxon>Streptophyta</taxon>
        <taxon>Embryophyta</taxon>
        <taxon>Tracheophyta</taxon>
        <taxon>Spermatophyta</taxon>
        <taxon>Magnoliopsida</taxon>
        <taxon>eudicotyledons</taxon>
        <taxon>Gunneridae</taxon>
        <taxon>Pentapetalae</taxon>
        <taxon>asterids</taxon>
        <taxon>campanulids</taxon>
        <taxon>Asterales</taxon>
        <taxon>Asteraceae</taxon>
        <taxon>Asteroideae</taxon>
        <taxon>Anthemideae</taxon>
        <taxon>Anthemidinae</taxon>
        <taxon>Tanacetum</taxon>
    </lineage>
</organism>
<reference evidence="2" key="2">
    <citation type="submission" date="2022-01" db="EMBL/GenBank/DDBJ databases">
        <authorList>
            <person name="Yamashiro T."/>
            <person name="Shiraishi A."/>
            <person name="Satake H."/>
            <person name="Nakayama K."/>
        </authorList>
    </citation>
    <scope>NUCLEOTIDE SEQUENCE</scope>
</reference>
<feature type="region of interest" description="Disordered" evidence="1">
    <location>
        <begin position="548"/>
        <end position="588"/>
    </location>
</feature>
<evidence type="ECO:0000313" key="3">
    <source>
        <dbReference type="Proteomes" id="UP001151760"/>
    </source>
</evidence>
<evidence type="ECO:0000313" key="2">
    <source>
        <dbReference type="EMBL" id="GJT64016.1"/>
    </source>
</evidence>
<feature type="compositionally biased region" description="Low complexity" evidence="1">
    <location>
        <begin position="558"/>
        <end position="579"/>
    </location>
</feature>
<dbReference type="EMBL" id="BQNB010017508">
    <property type="protein sequence ID" value="GJT64016.1"/>
    <property type="molecule type" value="Genomic_DNA"/>
</dbReference>
<gene>
    <name evidence="2" type="ORF">Tco_1015496</name>
</gene>
<feature type="region of interest" description="Disordered" evidence="1">
    <location>
        <begin position="460"/>
        <end position="523"/>
    </location>
</feature>
<sequence>MAEPILYDNLEKAPTESNLFITRNDINIELSKEFLVELKKNIYYGTYNEDVVDNIVNVLKMVDLIYVPGVDSHQLRIKVFPLLLGRDAFYPESYDGEDEMLDEGENWGIDPLEFLSNINTSFKYHKKVDGRTQKESKYENQSNTATDSFFKAYEVHDIEKQCQTKRKYCNTSNSIKELPNKRRCKAEKFEANQYSLGPNEQYIAIRSYEYDIWERRPRERNVDEITILKTNTPYPSRKIRRIRACTHQRPQRNKDQYAVSRENQYAVFKIWNQYNILEDIKRGPYSKKSPIRRIQHLDTPAKVIVNQESVGSHVPRVILFGAIPVIPKVPIIPVDPLVALEVGAVSVTSPARVLDLVDYSSSASDPSEDSSPLAPEIPLVPPFLYFYDSEADSESEPTQQRPERHESFAIDDVMFPVTPVVAPPRICRRPMILIRPGEAILFGRPYRTYPNRLRKLLTARKRTDRHSSPDFTSDSSSFDSSLDSLSDTSLGSPSDSLSDTSLIHSSGCDTSGQTHSGSSTRVASPRLVYPPVMTLRYSEAFRHCRSAPLSTPYLPMTSESSPYSSSERSLDSSSPSTGPSRKRCRSPTIAIPSSTLVLRSIAPTHVDILPPPKRF</sequence>
<feature type="compositionally biased region" description="Polar residues" evidence="1">
    <location>
        <begin position="503"/>
        <end position="522"/>
    </location>
</feature>
<proteinExistence type="predicted"/>
<accession>A0ABQ5FL18</accession>
<feature type="compositionally biased region" description="Low complexity" evidence="1">
    <location>
        <begin position="469"/>
        <end position="502"/>
    </location>
</feature>
<evidence type="ECO:0000256" key="1">
    <source>
        <dbReference type="SAM" id="MobiDB-lite"/>
    </source>
</evidence>
<comment type="caution">
    <text evidence="2">The sequence shown here is derived from an EMBL/GenBank/DDBJ whole genome shotgun (WGS) entry which is preliminary data.</text>
</comment>
<name>A0ABQ5FL18_9ASTR</name>
<protein>
    <submittedName>
        <fullName evidence="2">Uncharacterized protein</fullName>
    </submittedName>
</protein>
<reference evidence="2" key="1">
    <citation type="journal article" date="2022" name="Int. J. Mol. Sci.">
        <title>Draft Genome of Tanacetum Coccineum: Genomic Comparison of Closely Related Tanacetum-Family Plants.</title>
        <authorList>
            <person name="Yamashiro T."/>
            <person name="Shiraishi A."/>
            <person name="Nakayama K."/>
            <person name="Satake H."/>
        </authorList>
    </citation>
    <scope>NUCLEOTIDE SEQUENCE</scope>
</reference>
<keyword evidence="3" id="KW-1185">Reference proteome</keyword>
<dbReference type="Proteomes" id="UP001151760">
    <property type="component" value="Unassembled WGS sequence"/>
</dbReference>